<dbReference type="PROSITE" id="PS51762">
    <property type="entry name" value="GH16_2"/>
    <property type="match status" value="1"/>
</dbReference>
<dbReference type="Pfam" id="PF00722">
    <property type="entry name" value="Glyco_hydro_16"/>
    <property type="match status" value="1"/>
</dbReference>
<reference evidence="3 4" key="1">
    <citation type="submission" date="2017-04" db="EMBL/GenBank/DDBJ databases">
        <authorList>
            <person name="Afonso C.L."/>
            <person name="Miller P.J."/>
            <person name="Scott M.A."/>
            <person name="Spackman E."/>
            <person name="Goraichik I."/>
            <person name="Dimitrov K.M."/>
            <person name="Suarez D.L."/>
            <person name="Swayne D.E."/>
        </authorList>
    </citation>
    <scope>NUCLEOTIDE SEQUENCE [LARGE SCALE GENOMIC DNA]</scope>
    <source>
        <strain evidence="3 4">A2P</strain>
    </source>
</reference>
<dbReference type="GO" id="GO:0004553">
    <property type="term" value="F:hydrolase activity, hydrolyzing O-glycosyl compounds"/>
    <property type="evidence" value="ECO:0007669"/>
    <property type="project" value="InterPro"/>
</dbReference>
<dbReference type="AlphaFoldDB" id="A0A1X7F2B0"/>
<organism evidence="3 4">
    <name type="scientific">Azospirillum oryzae</name>
    <dbReference type="NCBI Taxonomy" id="286727"/>
    <lineage>
        <taxon>Bacteria</taxon>
        <taxon>Pseudomonadati</taxon>
        <taxon>Pseudomonadota</taxon>
        <taxon>Alphaproteobacteria</taxon>
        <taxon>Rhodospirillales</taxon>
        <taxon>Azospirillaceae</taxon>
        <taxon>Azospirillum</taxon>
    </lineage>
</organism>
<evidence type="ECO:0000256" key="1">
    <source>
        <dbReference type="ARBA" id="ARBA00006865"/>
    </source>
</evidence>
<dbReference type="STRING" id="286727.SAMN02982917_2268"/>
<dbReference type="OrthoDB" id="7239458at2"/>
<dbReference type="CDD" id="cd08023">
    <property type="entry name" value="GH16_laminarinase_like"/>
    <property type="match status" value="1"/>
</dbReference>
<sequence>MGRQHGHAEFTAFLARAFAALAIFILLPLHPATGGVCPGPSPRLGPLLFAEEFDTPLDFTTQRQAGKWRANDFWQDPLTGYVDFGGSSWNVNPNEHPSYSPFEVANGVLKISAFRTPADLARDLASRGIVPSPKWSGGILITDKDRFSFLYGRVEVRARLVGTGRGMFPAIWLYVADGRRRAEKSGAEIDLFEVSGHADGRPWEATLHLRDYLGNGREIRLLSSTLDPEEWRSYSIDWSPCRITLLLDGQPAGSIEGEDAAWFNVPMGIRLNYAMDGDMFPPWRRSSASTPDHLSMEVDFVRVWGAGSR</sequence>
<evidence type="ECO:0000259" key="2">
    <source>
        <dbReference type="PROSITE" id="PS51762"/>
    </source>
</evidence>
<name>A0A1X7F2B0_9PROT</name>
<dbReference type="EMBL" id="FXAK01000004">
    <property type="protein sequence ID" value="SMF43953.1"/>
    <property type="molecule type" value="Genomic_DNA"/>
</dbReference>
<dbReference type="InterPro" id="IPR013320">
    <property type="entry name" value="ConA-like_dom_sf"/>
</dbReference>
<dbReference type="InterPro" id="IPR000757">
    <property type="entry name" value="Beta-glucanase-like"/>
</dbReference>
<evidence type="ECO:0000313" key="3">
    <source>
        <dbReference type="EMBL" id="SMF43953.1"/>
    </source>
</evidence>
<proteinExistence type="inferred from homology"/>
<dbReference type="RefSeq" id="WP_085085257.1">
    <property type="nucleotide sequence ID" value="NZ_FXAK01000004.1"/>
</dbReference>
<evidence type="ECO:0000313" key="4">
    <source>
        <dbReference type="Proteomes" id="UP000192936"/>
    </source>
</evidence>
<dbReference type="PANTHER" id="PTHR10963">
    <property type="entry name" value="GLYCOSYL HYDROLASE-RELATED"/>
    <property type="match status" value="1"/>
</dbReference>
<comment type="similarity">
    <text evidence="1">Belongs to the glycosyl hydrolase 16 family.</text>
</comment>
<protein>
    <submittedName>
        <fullName evidence="3">Glycosyl hydrolases family 16</fullName>
    </submittedName>
</protein>
<feature type="domain" description="GH16" evidence="2">
    <location>
        <begin position="71"/>
        <end position="309"/>
    </location>
</feature>
<dbReference type="SUPFAM" id="SSF49899">
    <property type="entry name" value="Concanavalin A-like lectins/glucanases"/>
    <property type="match status" value="1"/>
</dbReference>
<dbReference type="InterPro" id="IPR050546">
    <property type="entry name" value="Glycosyl_Hydrlase_16"/>
</dbReference>
<dbReference type="Gene3D" id="2.60.120.200">
    <property type="match status" value="1"/>
</dbReference>
<gene>
    <name evidence="3" type="ORF">SAMN02982917_2268</name>
</gene>
<accession>A0A1X7F2B0</accession>
<dbReference type="PANTHER" id="PTHR10963:SF60">
    <property type="entry name" value="GRAM-NEGATIVE BACTERIA-BINDING PROTEIN 1-RELATED"/>
    <property type="match status" value="1"/>
</dbReference>
<keyword evidence="3" id="KW-0378">Hydrolase</keyword>
<dbReference type="GO" id="GO:0005975">
    <property type="term" value="P:carbohydrate metabolic process"/>
    <property type="evidence" value="ECO:0007669"/>
    <property type="project" value="InterPro"/>
</dbReference>
<dbReference type="Proteomes" id="UP000192936">
    <property type="component" value="Unassembled WGS sequence"/>
</dbReference>